<dbReference type="Proteomes" id="UP000570851">
    <property type="component" value="Unassembled WGS sequence"/>
</dbReference>
<dbReference type="InterPro" id="IPR007409">
    <property type="entry name" value="Restrct_endonuc_type1_HsdR_N"/>
</dbReference>
<keyword evidence="2" id="KW-0255">Endonuclease</keyword>
<dbReference type="RefSeq" id="WP_011317320.1">
    <property type="nucleotide sequence ID" value="NZ_JACKZP010000081.1"/>
</dbReference>
<evidence type="ECO:0000313" key="3">
    <source>
        <dbReference type="Proteomes" id="UP000570851"/>
    </source>
</evidence>
<evidence type="ECO:0000259" key="1">
    <source>
        <dbReference type="Pfam" id="PF04313"/>
    </source>
</evidence>
<keyword evidence="2" id="KW-0540">Nuclease</keyword>
<keyword evidence="3" id="KW-1185">Reference proteome</keyword>
<name>A0ABR6SBZ2_ANAVA</name>
<sequence>MVQFVQAQNIGIAYLEERFGLQISKDENFFREWFELLPEITDVEKQYLDRAKFQFLRLVNRPPIAEETVKLVILSPLLDLAGFYDEPFFIRSEQSIELSADQEGEVVRGRIDVLVLQQRLWLLVIESKRSSWSLLEGIPQALTYMIANPDQDKPIFGLVTNGSDFIFIKLTNNAGLHYALSDQFTLFKRENELYKVLSILKNLSQILS</sequence>
<dbReference type="GO" id="GO:0004519">
    <property type="term" value="F:endonuclease activity"/>
    <property type="evidence" value="ECO:0007669"/>
    <property type="project" value="UniProtKB-KW"/>
</dbReference>
<proteinExistence type="predicted"/>
<feature type="domain" description="Restriction endonuclease type I HsdR N-terminal" evidence="1">
    <location>
        <begin position="79"/>
        <end position="173"/>
    </location>
</feature>
<evidence type="ECO:0000313" key="2">
    <source>
        <dbReference type="EMBL" id="MBC1303922.1"/>
    </source>
</evidence>
<dbReference type="Pfam" id="PF04313">
    <property type="entry name" value="HSDR_N"/>
    <property type="match status" value="1"/>
</dbReference>
<dbReference type="Gene3D" id="3.90.1570.30">
    <property type="match status" value="1"/>
</dbReference>
<accession>A0ABR6SBZ2</accession>
<protein>
    <submittedName>
        <fullName evidence="2">Restriction endonuclease subunit R</fullName>
    </submittedName>
</protein>
<comment type="caution">
    <text evidence="2">The sequence shown here is derived from an EMBL/GenBank/DDBJ whole genome shotgun (WGS) entry which is preliminary data.</text>
</comment>
<organism evidence="2 3">
    <name type="scientific">Trichormus variabilis N2B</name>
    <dbReference type="NCBI Taxonomy" id="2681315"/>
    <lineage>
        <taxon>Bacteria</taxon>
        <taxon>Bacillati</taxon>
        <taxon>Cyanobacteriota</taxon>
        <taxon>Cyanophyceae</taxon>
        <taxon>Nostocales</taxon>
        <taxon>Nostocaceae</taxon>
        <taxon>Trichormus</taxon>
    </lineage>
</organism>
<gene>
    <name evidence="2" type="ORF">GNE12_18600</name>
</gene>
<keyword evidence="2" id="KW-0378">Hydrolase</keyword>
<dbReference type="EMBL" id="JACKZP010000081">
    <property type="protein sequence ID" value="MBC1303922.1"/>
    <property type="molecule type" value="Genomic_DNA"/>
</dbReference>
<dbReference type="GeneID" id="58723091"/>
<reference evidence="2 3" key="1">
    <citation type="submission" date="2019-11" db="EMBL/GenBank/DDBJ databases">
        <title>Comparison of genomes from free-living endosymbiotic cyanobacteria isolated from Azolla.</title>
        <authorList>
            <person name="Thiel T."/>
            <person name="Pratte B."/>
        </authorList>
    </citation>
    <scope>NUCLEOTIDE SEQUENCE [LARGE SCALE GENOMIC DNA]</scope>
    <source>
        <strain evidence="2 3">N2B</strain>
    </source>
</reference>